<gene>
    <name evidence="9" type="primary">LOC117240634</name>
</gene>
<dbReference type="GO" id="GO:0005930">
    <property type="term" value="C:axoneme"/>
    <property type="evidence" value="ECO:0007669"/>
    <property type="project" value="UniProtKB-SubCell"/>
</dbReference>
<dbReference type="Proteomes" id="UP000504631">
    <property type="component" value="Unplaced"/>
</dbReference>
<comment type="subcellular location">
    <subcellularLocation>
        <location evidence="1">Cytoplasm</location>
        <location evidence="1">Cytoskeleton</location>
        <location evidence="1">Cilium axoneme</location>
    </subcellularLocation>
</comment>
<dbReference type="Pfam" id="PF14738">
    <property type="entry name" value="CFAP91"/>
    <property type="match status" value="1"/>
</dbReference>
<evidence type="ECO:0000256" key="4">
    <source>
        <dbReference type="ARBA" id="ARBA00023273"/>
    </source>
</evidence>
<evidence type="ECO:0000313" key="9">
    <source>
        <dbReference type="RefSeq" id="XP_033362545.1"/>
    </source>
</evidence>
<comment type="similarity">
    <text evidence="5">Belongs to the CFAP91 family.</text>
</comment>
<keyword evidence="8" id="KW-1185">Reference proteome</keyword>
<keyword evidence="3" id="KW-0206">Cytoskeleton</keyword>
<keyword evidence="4" id="KW-0966">Cell projection</keyword>
<sequence length="656" mass="77298">MSVSTYNCFMSDTYRIMAGHNKLTKIEYCNSFKCFYRPVVPFLVSKSQNMNIPVRFNHDILSNIVTNAQEQCYTFSPKLKPFRNIGTQTDYRDSDSQTAPWDPPYKIKSGHYPEALSIAHLSWNHGLQIGIHDLEIINRMRRKRAWEGVLPPMDTPANIKKRSAIINALEIDEWAFRESEIQAIVDYRLELMNEISKSQEYEKEKKIQGRLDRWTNFLSIRRDKEINSIKHKLRRELRKLYKRQQQKSQPFKRDIIKEHDDPSSELYAPQMRYGEHPQRRHEVIEKELLGEGCIENVTEINTLPNWLPTYEELSALKPRSKSADLCIRATRWTKEKLSQLHSDLKANRSSTKTIEAPLLLKRKYKLPSLPSTPYRKSTEDITNKRLHQLSILIQKIIKGRAIQCMMFEGRNRCRELIEELQSSYGLEEHSKKQHQEEKAHTLELQHLQSEKSMQEDRLYEILNSLEGMTISGMLDFLSKELIRLEDERRIHAFALLAERERATREAAEAGRRQLEYNRRREFDEMFRQTMKVNQESVESYLEDIIKEGIEWISDEATKVYISELCDKIDIISKAAQNNATKLSEEEMVANMIYNFVLPEVERTAVRKNIREKQQVYLQNAHAVIYEEIFNLPLVEDKSLLDKESEEKHGKKIESQN</sequence>
<dbReference type="RefSeq" id="XP_033362545.1">
    <property type="nucleotide sequence ID" value="XM_033506654.1"/>
</dbReference>
<organism evidence="8 9">
    <name type="scientific">Bombus vosnesenskii</name>
    <dbReference type="NCBI Taxonomy" id="207650"/>
    <lineage>
        <taxon>Eukaryota</taxon>
        <taxon>Metazoa</taxon>
        <taxon>Ecdysozoa</taxon>
        <taxon>Arthropoda</taxon>
        <taxon>Hexapoda</taxon>
        <taxon>Insecta</taxon>
        <taxon>Pterygota</taxon>
        <taxon>Neoptera</taxon>
        <taxon>Endopterygota</taxon>
        <taxon>Hymenoptera</taxon>
        <taxon>Apocrita</taxon>
        <taxon>Aculeata</taxon>
        <taxon>Apoidea</taxon>
        <taxon>Anthophila</taxon>
        <taxon>Apidae</taxon>
        <taxon>Bombus</taxon>
        <taxon>Pyrobombus</taxon>
    </lineage>
</organism>
<feature type="domain" description="CFAP91" evidence="7">
    <location>
        <begin position="87"/>
        <end position="239"/>
    </location>
</feature>
<evidence type="ECO:0000256" key="2">
    <source>
        <dbReference type="ARBA" id="ARBA00022490"/>
    </source>
</evidence>
<accession>A0A6J3LBJ6</accession>
<evidence type="ECO:0000256" key="1">
    <source>
        <dbReference type="ARBA" id="ARBA00004430"/>
    </source>
</evidence>
<reference evidence="9" key="1">
    <citation type="submission" date="2025-08" db="UniProtKB">
        <authorList>
            <consortium name="RefSeq"/>
        </authorList>
    </citation>
    <scope>IDENTIFICATION</scope>
    <source>
        <tissue evidence="9">Muscle</tissue>
    </source>
</reference>
<dbReference type="PANTHER" id="PTHR22455">
    <property type="entry name" value="CILIA- AND FLAGELLA-ASSOCIATED PROTEIN 91"/>
    <property type="match status" value="1"/>
</dbReference>
<proteinExistence type="inferred from homology"/>
<keyword evidence="2" id="KW-0963">Cytoplasm</keyword>
<dbReference type="InterPro" id="IPR026720">
    <property type="entry name" value="CFAP91"/>
</dbReference>
<evidence type="ECO:0000259" key="7">
    <source>
        <dbReference type="Pfam" id="PF14738"/>
    </source>
</evidence>
<dbReference type="PANTHER" id="PTHR22455:SF10">
    <property type="entry name" value="CILIA- AND FLAGELLA-ASSOCIATED PROTEIN 91"/>
    <property type="match status" value="1"/>
</dbReference>
<dbReference type="AlphaFoldDB" id="A0A6J3LBJ6"/>
<dbReference type="GeneID" id="117240634"/>
<name>A0A6J3LBJ6_9HYME</name>
<evidence type="ECO:0000313" key="8">
    <source>
        <dbReference type="Proteomes" id="UP000504631"/>
    </source>
</evidence>
<evidence type="ECO:0000256" key="3">
    <source>
        <dbReference type="ARBA" id="ARBA00023212"/>
    </source>
</evidence>
<protein>
    <recommendedName>
        <fullName evidence="6">Cilia- and flagella-associated protein 91</fullName>
    </recommendedName>
</protein>
<evidence type="ECO:0000256" key="6">
    <source>
        <dbReference type="ARBA" id="ARBA00029555"/>
    </source>
</evidence>
<dbReference type="KEGG" id="bvk:117240634"/>
<dbReference type="InterPro" id="IPR032840">
    <property type="entry name" value="CFAP91_dom"/>
</dbReference>
<evidence type="ECO:0000256" key="5">
    <source>
        <dbReference type="ARBA" id="ARBA00029468"/>
    </source>
</evidence>